<dbReference type="RefSeq" id="WP_183340386.1">
    <property type="nucleotide sequence ID" value="NZ_JACHZG010000001.1"/>
</dbReference>
<keyword evidence="2" id="KW-1185">Reference proteome</keyword>
<dbReference type="Proteomes" id="UP000565572">
    <property type="component" value="Unassembled WGS sequence"/>
</dbReference>
<dbReference type="AlphaFoldDB" id="A0A7W5JY41"/>
<name>A0A7W5JY41_9ACTN</name>
<sequence>MAGASTDTQRVVYVNANWTVGRHDGVAFELLVVTEDEARHTLQVPAVQMAPLLALTQAPGVVLLWDPAGPTLIAANLLGEWVDPAWSARGRGEPTDQELR</sequence>
<gene>
    <name evidence="1" type="ORF">FHX39_003438</name>
</gene>
<protein>
    <submittedName>
        <fullName evidence="1">Uncharacterized protein</fullName>
    </submittedName>
</protein>
<evidence type="ECO:0000313" key="2">
    <source>
        <dbReference type="Proteomes" id="UP000565572"/>
    </source>
</evidence>
<organism evidence="1 2">
    <name type="scientific">Microlunatus antarcticus</name>
    <dbReference type="NCBI Taxonomy" id="53388"/>
    <lineage>
        <taxon>Bacteria</taxon>
        <taxon>Bacillati</taxon>
        <taxon>Actinomycetota</taxon>
        <taxon>Actinomycetes</taxon>
        <taxon>Propionibacteriales</taxon>
        <taxon>Propionibacteriaceae</taxon>
        <taxon>Microlunatus</taxon>
    </lineage>
</organism>
<evidence type="ECO:0000313" key="1">
    <source>
        <dbReference type="EMBL" id="MBB3328494.1"/>
    </source>
</evidence>
<proteinExistence type="predicted"/>
<dbReference type="EMBL" id="JACHZG010000001">
    <property type="protein sequence ID" value="MBB3328494.1"/>
    <property type="molecule type" value="Genomic_DNA"/>
</dbReference>
<accession>A0A7W5JY41</accession>
<reference evidence="1 2" key="1">
    <citation type="submission" date="2020-08" db="EMBL/GenBank/DDBJ databases">
        <title>Sequencing the genomes of 1000 actinobacteria strains.</title>
        <authorList>
            <person name="Klenk H.-P."/>
        </authorList>
    </citation>
    <scope>NUCLEOTIDE SEQUENCE [LARGE SCALE GENOMIC DNA]</scope>
    <source>
        <strain evidence="1 2">DSM 11053</strain>
    </source>
</reference>
<comment type="caution">
    <text evidence="1">The sequence shown here is derived from an EMBL/GenBank/DDBJ whole genome shotgun (WGS) entry which is preliminary data.</text>
</comment>